<feature type="region of interest" description="Disordered" evidence="1">
    <location>
        <begin position="28"/>
        <end position="119"/>
    </location>
</feature>
<evidence type="ECO:0000313" key="4">
    <source>
        <dbReference type="Proteomes" id="UP000542674"/>
    </source>
</evidence>
<dbReference type="RefSeq" id="WP_184671335.1">
    <property type="nucleotide sequence ID" value="NZ_BAABAI010000037.1"/>
</dbReference>
<protein>
    <recommendedName>
        <fullName evidence="2">IPT/TIG domain-containing protein</fullName>
    </recommendedName>
</protein>
<organism evidence="3 4">
    <name type="scientific">Saccharothrix violaceirubra</name>
    <dbReference type="NCBI Taxonomy" id="413306"/>
    <lineage>
        <taxon>Bacteria</taxon>
        <taxon>Bacillati</taxon>
        <taxon>Actinomycetota</taxon>
        <taxon>Actinomycetes</taxon>
        <taxon>Pseudonocardiales</taxon>
        <taxon>Pseudonocardiaceae</taxon>
        <taxon>Saccharothrix</taxon>
    </lineage>
</organism>
<dbReference type="Gene3D" id="2.60.40.10">
    <property type="entry name" value="Immunoglobulins"/>
    <property type="match status" value="1"/>
</dbReference>
<accession>A0A7W7T5J3</accession>
<feature type="compositionally biased region" description="Pro residues" evidence="1">
    <location>
        <begin position="94"/>
        <end position="119"/>
    </location>
</feature>
<dbReference type="Proteomes" id="UP000542674">
    <property type="component" value="Unassembled WGS sequence"/>
</dbReference>
<gene>
    <name evidence="3" type="ORF">F4559_004347</name>
</gene>
<name>A0A7W7T5J3_9PSEU</name>
<evidence type="ECO:0000259" key="2">
    <source>
        <dbReference type="Pfam" id="PF01833"/>
    </source>
</evidence>
<feature type="compositionally biased region" description="Low complexity" evidence="1">
    <location>
        <begin position="58"/>
        <end position="77"/>
    </location>
</feature>
<dbReference type="InterPro" id="IPR014756">
    <property type="entry name" value="Ig_E-set"/>
</dbReference>
<evidence type="ECO:0000313" key="3">
    <source>
        <dbReference type="EMBL" id="MBB4966988.1"/>
    </source>
</evidence>
<dbReference type="GO" id="GO:0005975">
    <property type="term" value="P:carbohydrate metabolic process"/>
    <property type="evidence" value="ECO:0007669"/>
    <property type="project" value="UniProtKB-ARBA"/>
</dbReference>
<comment type="caution">
    <text evidence="3">The sequence shown here is derived from an EMBL/GenBank/DDBJ whole genome shotgun (WGS) entry which is preliminary data.</text>
</comment>
<reference evidence="3 4" key="1">
    <citation type="submission" date="2020-08" db="EMBL/GenBank/DDBJ databases">
        <title>Sequencing the genomes of 1000 actinobacteria strains.</title>
        <authorList>
            <person name="Klenk H.-P."/>
        </authorList>
    </citation>
    <scope>NUCLEOTIDE SEQUENCE [LARGE SCALE GENOMIC DNA]</scope>
    <source>
        <strain evidence="3 4">DSM 45084</strain>
    </source>
</reference>
<keyword evidence="4" id="KW-1185">Reference proteome</keyword>
<sequence length="338" mass="35022">MRSHKVLIAAAIALVAVSGILAIWPPRQPGTRTGDPRLPAAAGTAVVGTRPPPPARPAPTTTTTPPPTTALRSTTTRPTPPPRALQPTTTTEPPAAPRRQAPPPDEGFPWLPPGPADPGDPAPYRWYAAYAQGKCDAEPPKGPLWEAVDALCDAAVDGETNEWAHAKSAAASAPAPSNCLETAATALLRRALAWHEKHPGDTKPVIRLSALDDTPACALAVLDLTTAPDNLTCAEALAPQAAAIPAGPVTGGTRLLLTTTGTDRNSTKVTVGGLQAKIDCLSPTRVIIRTPPSPRSGRVTITVTTSTATANAPAQFEYLRSRSDTTTTPMPRYAPPSA</sequence>
<dbReference type="SUPFAM" id="SSF81296">
    <property type="entry name" value="E set domains"/>
    <property type="match status" value="1"/>
</dbReference>
<dbReference type="EMBL" id="JACHJS010000001">
    <property type="protein sequence ID" value="MBB4966988.1"/>
    <property type="molecule type" value="Genomic_DNA"/>
</dbReference>
<dbReference type="AlphaFoldDB" id="A0A7W7T5J3"/>
<evidence type="ECO:0000256" key="1">
    <source>
        <dbReference type="SAM" id="MobiDB-lite"/>
    </source>
</evidence>
<proteinExistence type="predicted"/>
<feature type="domain" description="IPT/TIG" evidence="2">
    <location>
        <begin position="247"/>
        <end position="318"/>
    </location>
</feature>
<dbReference type="InterPro" id="IPR013783">
    <property type="entry name" value="Ig-like_fold"/>
</dbReference>
<dbReference type="InterPro" id="IPR002909">
    <property type="entry name" value="IPT_dom"/>
</dbReference>
<dbReference type="Pfam" id="PF01833">
    <property type="entry name" value="TIG"/>
    <property type="match status" value="1"/>
</dbReference>